<dbReference type="SUPFAM" id="SSF48576">
    <property type="entry name" value="Terpenoid synthases"/>
    <property type="match status" value="2"/>
</dbReference>
<gene>
    <name evidence="3" type="ORF">F5544_16725</name>
</gene>
<dbReference type="SFLD" id="SFLDS00005">
    <property type="entry name" value="Isoprenoid_Synthase_Type_I"/>
    <property type="match status" value="1"/>
</dbReference>
<dbReference type="Proteomes" id="UP000503540">
    <property type="component" value="Chromosome"/>
</dbReference>
<keyword evidence="2" id="KW-0479">Metal-binding</keyword>
<organism evidence="3 4">
    <name type="scientific">Nocardia arthritidis</name>
    <dbReference type="NCBI Taxonomy" id="228602"/>
    <lineage>
        <taxon>Bacteria</taxon>
        <taxon>Bacillati</taxon>
        <taxon>Actinomycetota</taxon>
        <taxon>Actinomycetes</taxon>
        <taxon>Mycobacteriales</taxon>
        <taxon>Nocardiaceae</taxon>
        <taxon>Nocardia</taxon>
    </lineage>
</organism>
<dbReference type="PANTHER" id="PTHR35201">
    <property type="entry name" value="TERPENE SYNTHASE"/>
    <property type="match status" value="1"/>
</dbReference>
<proteinExistence type="inferred from homology"/>
<dbReference type="InterPro" id="IPR034686">
    <property type="entry name" value="Terpene_cyclase-like_2"/>
</dbReference>
<name>A0A6G9YDI1_9NOCA</name>
<keyword evidence="1 2" id="KW-0456">Lyase</keyword>
<dbReference type="GO" id="GO:0010333">
    <property type="term" value="F:terpene synthase activity"/>
    <property type="evidence" value="ECO:0007669"/>
    <property type="project" value="InterPro"/>
</dbReference>
<dbReference type="KEGG" id="nah:F5544_16725"/>
<evidence type="ECO:0000256" key="2">
    <source>
        <dbReference type="RuleBase" id="RU366034"/>
    </source>
</evidence>
<dbReference type="SFLD" id="SFLDG01020">
    <property type="entry name" value="Terpene_Cyclase_Like_2"/>
    <property type="match status" value="1"/>
</dbReference>
<keyword evidence="4" id="KW-1185">Reference proteome</keyword>
<evidence type="ECO:0000313" key="3">
    <source>
        <dbReference type="EMBL" id="QIS11224.1"/>
    </source>
</evidence>
<accession>A0A6G9YDI1</accession>
<dbReference type="AlphaFoldDB" id="A0A6G9YDI1"/>
<dbReference type="PANTHER" id="PTHR35201:SF4">
    <property type="entry name" value="BETA-PINACENE SYNTHASE-RELATED"/>
    <property type="match status" value="1"/>
</dbReference>
<evidence type="ECO:0000256" key="1">
    <source>
        <dbReference type="ARBA" id="ARBA00023239"/>
    </source>
</evidence>
<dbReference type="EC" id="4.2.3.-" evidence="2"/>
<evidence type="ECO:0000313" key="4">
    <source>
        <dbReference type="Proteomes" id="UP000503540"/>
    </source>
</evidence>
<comment type="similarity">
    <text evidence="2">Belongs to the terpene synthase family.</text>
</comment>
<dbReference type="EMBL" id="CP046172">
    <property type="protein sequence ID" value="QIS11224.1"/>
    <property type="molecule type" value="Genomic_DNA"/>
</dbReference>
<comment type="cofactor">
    <cofactor evidence="2">
        <name>Mg(2+)</name>
        <dbReference type="ChEBI" id="CHEBI:18420"/>
    </cofactor>
</comment>
<dbReference type="Gene3D" id="1.10.600.10">
    <property type="entry name" value="Farnesyl Diphosphate Synthase"/>
    <property type="match status" value="2"/>
</dbReference>
<reference evidence="3 4" key="1">
    <citation type="journal article" date="2019" name="ACS Chem. Biol.">
        <title>Identification and Mobilization of a Cryptic Antibiotic Biosynthesis Gene Locus from a Human-Pathogenic Nocardia Isolate.</title>
        <authorList>
            <person name="Herisse M."/>
            <person name="Ishida K."/>
            <person name="Porter J.L."/>
            <person name="Howden B."/>
            <person name="Hertweck C."/>
            <person name="Stinear T.P."/>
            <person name="Pidot S.J."/>
        </authorList>
    </citation>
    <scope>NUCLEOTIDE SEQUENCE [LARGE SCALE GENOMIC DNA]</scope>
    <source>
        <strain evidence="3 4">AUSMDU00012717</strain>
    </source>
</reference>
<dbReference type="RefSeq" id="WP_167474072.1">
    <property type="nucleotide sequence ID" value="NZ_CP046172.1"/>
</dbReference>
<dbReference type="GO" id="GO:0046872">
    <property type="term" value="F:metal ion binding"/>
    <property type="evidence" value="ECO:0007669"/>
    <property type="project" value="UniProtKB-KW"/>
</dbReference>
<dbReference type="Pfam" id="PF19086">
    <property type="entry name" value="Terpene_syn_C_2"/>
    <property type="match status" value="2"/>
</dbReference>
<protein>
    <recommendedName>
        <fullName evidence="2">Terpene synthase</fullName>
        <ecNumber evidence="2">4.2.3.-</ecNumber>
    </recommendedName>
</protein>
<sequence length="752" mass="85871">MNTAQPFELPDFYTPYPARLNPNVEAARAHTRAWAAAMGFFEPQAGQQIWVPDDVDRHDYGLMCAYTHPDCDADELELITDWYTWVFYFDDHFLELYKRTRDIKGARAYLERIWDLMPIGGGATRPPENPVERGLADLWARTIPAMSTAWQRRFAEHNRALMEESRWELRNIAEGRIANPIEYIEMRRKVGGAPWSATLVEHAVAAEVPPELAGTRQLRVLRDTFADSVHLRNDIFSYEREVLAEGENSNGILVVERFFGFDTQHAAEVINDLLSSRLQQFEHTAITEIPVLFAEHAPRPDQQAAVAAYVKGLQDWQAGGHEWHMRSSRYMNKNVPPKSLGPKGFGMSAIQPFGRANGFAAPHTGPRLTYNGLGLDRFKNFSHPRKEKVGPTPLPELHLPFRLALNPLLGQARRNLLEWGGRMGFYDPVPGVPGPGLWRETDMREFDFALCAAGSDPDATMDELDLAAAWLAWRAYHDDYLSQVFGVRRDFIGAKLQTRRLREFMTAPPTPVNALERGFADLWRRTTAPMDSAARREFRTALADFLAGSDWKMADSALNRVPDPIDYVEMRRKTFGSSMTMRHREGVSPEVERTQVIADLANTAMDVGAFVNDIFSYQKQIEFEGDPHNGVRVMQNFFDCDRDRAVRIVADLLDARVRQFQRVVERDLPALYEEYHLDATARRILDRRAHEFQDWMIGILNWHIETGRYKEPWLLDRHRAAGPRWSLAGPTGIGTRAARVGEIRARMQRTAG</sequence>
<keyword evidence="2" id="KW-0460">Magnesium</keyword>
<dbReference type="InterPro" id="IPR008949">
    <property type="entry name" value="Isoprenoid_synthase_dom_sf"/>
</dbReference>